<dbReference type="PROSITE" id="PS51257">
    <property type="entry name" value="PROKAR_LIPOPROTEIN"/>
    <property type="match status" value="1"/>
</dbReference>
<dbReference type="AlphaFoldDB" id="A0A3B7MM76"/>
<dbReference type="KEGG" id="pseg:D3H65_10665"/>
<keyword evidence="1" id="KW-0732">Signal</keyword>
<reference evidence="2 3" key="1">
    <citation type="submission" date="2018-09" db="EMBL/GenBank/DDBJ databases">
        <title>Genome sequencing of strain 6GH32-13.</title>
        <authorList>
            <person name="Weon H.-Y."/>
            <person name="Heo J."/>
            <person name="Kwon S.-W."/>
        </authorList>
    </citation>
    <scope>NUCLEOTIDE SEQUENCE [LARGE SCALE GENOMIC DNA]</scope>
    <source>
        <strain evidence="2 3">5GH32-13</strain>
    </source>
</reference>
<dbReference type="EMBL" id="CP032157">
    <property type="protein sequence ID" value="AXY74409.1"/>
    <property type="molecule type" value="Genomic_DNA"/>
</dbReference>
<sequence>MKFFSLLLFTLLFTGCVNAPNQASDNLLDSIENSDSVLPVKPVIDTSQEDHELDDIIKKYTLMYDDPIYIDSSYIISKDTFKITMKHYCLRDSAITVPNKYVEVYKLNNFVTHNFNTILTIKKNGVTVTEKNITKSDFENYLEENLRNYGVLLYPEVETMDSTVKINYSISIPLTDIGIGVSVMVDKYGNANFKSSN</sequence>
<evidence type="ECO:0008006" key="4">
    <source>
        <dbReference type="Google" id="ProtNLM"/>
    </source>
</evidence>
<gene>
    <name evidence="2" type="ORF">D3H65_10665</name>
</gene>
<feature type="signal peptide" evidence="1">
    <location>
        <begin position="1"/>
        <end position="19"/>
    </location>
</feature>
<evidence type="ECO:0000313" key="2">
    <source>
        <dbReference type="EMBL" id="AXY74409.1"/>
    </source>
</evidence>
<keyword evidence="3" id="KW-1185">Reference proteome</keyword>
<dbReference type="Proteomes" id="UP000263900">
    <property type="component" value="Chromosome"/>
</dbReference>
<proteinExistence type="predicted"/>
<dbReference type="Gene3D" id="2.40.128.510">
    <property type="entry name" value="Protein of unknown function DUF4738"/>
    <property type="match status" value="1"/>
</dbReference>
<feature type="chain" id="PRO_5017785218" description="DUF4738 domain-containing protein" evidence="1">
    <location>
        <begin position="20"/>
        <end position="197"/>
    </location>
</feature>
<protein>
    <recommendedName>
        <fullName evidence="4">DUF4738 domain-containing protein</fullName>
    </recommendedName>
</protein>
<name>A0A3B7MM76_9BACT</name>
<evidence type="ECO:0000256" key="1">
    <source>
        <dbReference type="SAM" id="SignalP"/>
    </source>
</evidence>
<evidence type="ECO:0000313" key="3">
    <source>
        <dbReference type="Proteomes" id="UP000263900"/>
    </source>
</evidence>
<accession>A0A3B7MM76</accession>
<organism evidence="2 3">
    <name type="scientific">Paraflavitalea soli</name>
    <dbReference type="NCBI Taxonomy" id="2315862"/>
    <lineage>
        <taxon>Bacteria</taxon>
        <taxon>Pseudomonadati</taxon>
        <taxon>Bacteroidota</taxon>
        <taxon>Chitinophagia</taxon>
        <taxon>Chitinophagales</taxon>
        <taxon>Chitinophagaceae</taxon>
        <taxon>Paraflavitalea</taxon>
    </lineage>
</organism>
<dbReference type="RefSeq" id="WP_119050296.1">
    <property type="nucleotide sequence ID" value="NZ_CP032157.1"/>
</dbReference>
<dbReference type="OrthoDB" id="663129at2"/>